<evidence type="ECO:0000313" key="7">
    <source>
        <dbReference type="EMBL" id="GAB1251984.1"/>
    </source>
</evidence>
<comment type="caution">
    <text evidence="7">The sequence shown here is derived from an EMBL/GenBank/DDBJ whole genome shotgun (WGS) entry which is preliminary data.</text>
</comment>
<keyword evidence="8" id="KW-1185">Reference proteome</keyword>
<dbReference type="PROSITE" id="PS50059">
    <property type="entry name" value="FKBP_PPIASE"/>
    <property type="match status" value="1"/>
</dbReference>
<dbReference type="Proteomes" id="UP001628220">
    <property type="component" value="Unassembled WGS sequence"/>
</dbReference>
<feature type="signal peptide" evidence="5">
    <location>
        <begin position="1"/>
        <end position="21"/>
    </location>
</feature>
<dbReference type="Gene3D" id="3.10.50.40">
    <property type="match status" value="1"/>
</dbReference>
<dbReference type="Pfam" id="PF00254">
    <property type="entry name" value="FKBP_C"/>
    <property type="match status" value="1"/>
</dbReference>
<sequence length="173" mass="19305">MKAYTTIVVSLIALFAFTACQERYNATEEWRRENEKAFEDFASNKEYEAVSIDGSTAFVYMKYLKHGTGTVNPIETSRVQIHYSCAYLAGNKAEIDSNFDSEKPATMAINRGGANDCILGVRIALQNMVVGDETEVIIPWFLGYGSSTTSSVRGYSALRFHLQLDSIIPEYIP</sequence>
<dbReference type="SUPFAM" id="SSF54534">
    <property type="entry name" value="FKBP-like"/>
    <property type="match status" value="1"/>
</dbReference>
<evidence type="ECO:0000313" key="8">
    <source>
        <dbReference type="Proteomes" id="UP001628220"/>
    </source>
</evidence>
<dbReference type="InterPro" id="IPR001179">
    <property type="entry name" value="PPIase_FKBP_dom"/>
</dbReference>
<proteinExistence type="inferred from homology"/>
<dbReference type="EMBL" id="BAAFSF010000004">
    <property type="protein sequence ID" value="GAB1251984.1"/>
    <property type="molecule type" value="Genomic_DNA"/>
</dbReference>
<keyword evidence="5" id="KW-0732">Signal</keyword>
<keyword evidence="3 4" id="KW-0413">Isomerase</keyword>
<keyword evidence="2 3" id="KW-0697">Rotamase</keyword>
<dbReference type="PROSITE" id="PS51257">
    <property type="entry name" value="PROKAR_LIPOPROTEIN"/>
    <property type="match status" value="1"/>
</dbReference>
<evidence type="ECO:0000256" key="2">
    <source>
        <dbReference type="ARBA" id="ARBA00023110"/>
    </source>
</evidence>
<feature type="chain" id="PRO_5047123358" description="Peptidyl-prolyl cis-trans isomerase" evidence="5">
    <location>
        <begin position="22"/>
        <end position="173"/>
    </location>
</feature>
<dbReference type="EC" id="5.2.1.8" evidence="4"/>
<feature type="domain" description="PPIase FKBP-type" evidence="6">
    <location>
        <begin position="76"/>
        <end position="168"/>
    </location>
</feature>
<comment type="similarity">
    <text evidence="4">Belongs to the FKBP-type PPIase family.</text>
</comment>
<dbReference type="RefSeq" id="WP_411915756.1">
    <property type="nucleotide sequence ID" value="NZ_BAAFSF010000004.1"/>
</dbReference>
<evidence type="ECO:0000256" key="3">
    <source>
        <dbReference type="PROSITE-ProRule" id="PRU00277"/>
    </source>
</evidence>
<evidence type="ECO:0000256" key="5">
    <source>
        <dbReference type="SAM" id="SignalP"/>
    </source>
</evidence>
<evidence type="ECO:0000256" key="1">
    <source>
        <dbReference type="ARBA" id="ARBA00000971"/>
    </source>
</evidence>
<gene>
    <name evidence="7" type="ORF">Tsumi_10900</name>
</gene>
<comment type="catalytic activity">
    <reaction evidence="1 3 4">
        <text>[protein]-peptidylproline (omega=180) = [protein]-peptidylproline (omega=0)</text>
        <dbReference type="Rhea" id="RHEA:16237"/>
        <dbReference type="Rhea" id="RHEA-COMP:10747"/>
        <dbReference type="Rhea" id="RHEA-COMP:10748"/>
        <dbReference type="ChEBI" id="CHEBI:83833"/>
        <dbReference type="ChEBI" id="CHEBI:83834"/>
        <dbReference type="EC" id="5.2.1.8"/>
    </reaction>
</comment>
<dbReference type="InterPro" id="IPR046357">
    <property type="entry name" value="PPIase_dom_sf"/>
</dbReference>
<accession>A0ABQ0E2S0</accession>
<evidence type="ECO:0000256" key="4">
    <source>
        <dbReference type="RuleBase" id="RU003915"/>
    </source>
</evidence>
<organism evidence="7 8">
    <name type="scientific">Porphyromonas miyakawae</name>
    <dbReference type="NCBI Taxonomy" id="3137470"/>
    <lineage>
        <taxon>Bacteria</taxon>
        <taxon>Pseudomonadati</taxon>
        <taxon>Bacteroidota</taxon>
        <taxon>Bacteroidia</taxon>
        <taxon>Bacteroidales</taxon>
        <taxon>Porphyromonadaceae</taxon>
        <taxon>Porphyromonas</taxon>
    </lineage>
</organism>
<protein>
    <recommendedName>
        <fullName evidence="4">Peptidyl-prolyl cis-trans isomerase</fullName>
        <ecNumber evidence="4">5.2.1.8</ecNumber>
    </recommendedName>
</protein>
<reference evidence="7 8" key="1">
    <citation type="journal article" date="2025" name="Int. J. Syst. Evol. Microbiol.">
        <title>Desulfovibrio falkowii sp. nov., Porphyromonas miyakawae sp. nov., Mediterraneibacter flintii sp. nov. and Owariibacterium komagatae gen. nov., sp. nov., isolated from human faeces.</title>
        <authorList>
            <person name="Hamaguchi T."/>
            <person name="Ohara M."/>
            <person name="Hisatomi A."/>
            <person name="Sekiguchi K."/>
            <person name="Takeda J.I."/>
            <person name="Ueyama J."/>
            <person name="Ito M."/>
            <person name="Nishiwaki H."/>
            <person name="Ogi T."/>
            <person name="Hirayama M."/>
            <person name="Ohkuma M."/>
            <person name="Sakamoto M."/>
            <person name="Ohno K."/>
        </authorList>
    </citation>
    <scope>NUCLEOTIDE SEQUENCE [LARGE SCALE GENOMIC DNA]</scope>
    <source>
        <strain evidence="7 8">13CB11C</strain>
    </source>
</reference>
<name>A0ABQ0E2S0_9PORP</name>
<evidence type="ECO:0000259" key="6">
    <source>
        <dbReference type="PROSITE" id="PS50059"/>
    </source>
</evidence>